<reference evidence="2 3" key="1">
    <citation type="journal article" date="2012" name="MBio">
        <title>De novo assembly of the Pneumocystis jirovecii genome from a single bronchoalveolar lavage fluid specimen from a patient.</title>
        <authorList>
            <person name="Cisse O.H."/>
            <person name="Pagni M."/>
            <person name="Hauser P.M."/>
        </authorList>
    </citation>
    <scope>NUCLEOTIDE SEQUENCE [LARGE SCALE GENOMIC DNA]</scope>
    <source>
        <strain evidence="2 3">SE8</strain>
    </source>
</reference>
<name>L0P881_PNEJI</name>
<accession>L0P881</accession>
<dbReference type="Pfam" id="PF01722">
    <property type="entry name" value="BolA"/>
    <property type="match status" value="1"/>
</dbReference>
<proteinExistence type="inferred from homology"/>
<evidence type="ECO:0008006" key="4">
    <source>
        <dbReference type="Google" id="ProtNLM"/>
    </source>
</evidence>
<dbReference type="GO" id="GO:0051537">
    <property type="term" value="F:2 iron, 2 sulfur cluster binding"/>
    <property type="evidence" value="ECO:0007669"/>
    <property type="project" value="InterPro"/>
</dbReference>
<dbReference type="GO" id="GO:0005634">
    <property type="term" value="C:nucleus"/>
    <property type="evidence" value="ECO:0007669"/>
    <property type="project" value="TreeGrafter"/>
</dbReference>
<protein>
    <recommendedName>
        <fullName evidence="4">BolA protein</fullName>
    </recommendedName>
</protein>
<dbReference type="PIRSF" id="PIRSF003113">
    <property type="entry name" value="BolA"/>
    <property type="match status" value="1"/>
</dbReference>
<evidence type="ECO:0000313" key="3">
    <source>
        <dbReference type="Proteomes" id="UP000010422"/>
    </source>
</evidence>
<dbReference type="GO" id="GO:0005829">
    <property type="term" value="C:cytosol"/>
    <property type="evidence" value="ECO:0007669"/>
    <property type="project" value="TreeGrafter"/>
</dbReference>
<evidence type="ECO:0000313" key="2">
    <source>
        <dbReference type="EMBL" id="CCJ28588.1"/>
    </source>
</evidence>
<dbReference type="SUPFAM" id="SSF82657">
    <property type="entry name" value="BolA-like"/>
    <property type="match status" value="1"/>
</dbReference>
<dbReference type="Proteomes" id="UP000010422">
    <property type="component" value="Unassembled WGS sequence"/>
</dbReference>
<dbReference type="VEuPathDB" id="FungiDB:PNEJI1_001963"/>
<comment type="caution">
    <text evidence="2">The sequence shown here is derived from an EMBL/GenBank/DDBJ whole genome shotgun (WGS) entry which is preliminary data.</text>
</comment>
<dbReference type="PANTHER" id="PTHR12735:SF27">
    <property type="entry name" value="BOLA-LIKE PROTEIN 2"/>
    <property type="match status" value="1"/>
</dbReference>
<dbReference type="InterPro" id="IPR002634">
    <property type="entry name" value="BolA"/>
</dbReference>
<dbReference type="EMBL" id="CAKM01000089">
    <property type="protein sequence ID" value="CCJ28588.1"/>
    <property type="molecule type" value="Genomic_DNA"/>
</dbReference>
<evidence type="ECO:0000256" key="1">
    <source>
        <dbReference type="RuleBase" id="RU003860"/>
    </source>
</evidence>
<dbReference type="AlphaFoldDB" id="L0P881"/>
<gene>
    <name evidence="2" type="ORF">PNEJI1_001963</name>
</gene>
<comment type="similarity">
    <text evidence="1">Belongs to the BolA/IbaG family.</text>
</comment>
<dbReference type="FunCoup" id="L0P881">
    <property type="interactions" value="251"/>
</dbReference>
<dbReference type="InterPro" id="IPR036065">
    <property type="entry name" value="BolA-like_sf"/>
</dbReference>
<dbReference type="GO" id="GO:0051604">
    <property type="term" value="P:protein maturation"/>
    <property type="evidence" value="ECO:0007669"/>
    <property type="project" value="InterPro"/>
</dbReference>
<dbReference type="GO" id="GO:0006879">
    <property type="term" value="P:intracellular iron ion homeostasis"/>
    <property type="evidence" value="ECO:0007669"/>
    <property type="project" value="InterPro"/>
</dbReference>
<dbReference type="InParanoid" id="L0P881"/>
<sequence>MTARVTTKILEQALKERLDAVETIIQDVSVGGCGNAFKCQVVSERFYNMNILARHRLVNTVLKEEINKLHAFSQEDYTPEEWSKLRQNVPSKS</sequence>
<dbReference type="STRING" id="1209962.L0P881"/>
<dbReference type="InterPro" id="IPR045115">
    <property type="entry name" value="BOL2"/>
</dbReference>
<organism evidence="3">
    <name type="scientific">Pneumocystis jirovecii</name>
    <name type="common">Human pneumocystis pneumonia agent</name>
    <dbReference type="NCBI Taxonomy" id="42068"/>
    <lineage>
        <taxon>Eukaryota</taxon>
        <taxon>Fungi</taxon>
        <taxon>Dikarya</taxon>
        <taxon>Ascomycota</taxon>
        <taxon>Taphrinomycotina</taxon>
        <taxon>Pneumocystomycetes</taxon>
        <taxon>Pneumocystaceae</taxon>
        <taxon>Pneumocystis</taxon>
    </lineage>
</organism>
<dbReference type="PANTHER" id="PTHR12735">
    <property type="entry name" value="BOLA-LIKE PROTEIN-RELATED"/>
    <property type="match status" value="1"/>
</dbReference>
<dbReference type="Gene3D" id="3.10.20.90">
    <property type="entry name" value="Phosphatidylinositol 3-kinase Catalytic Subunit, Chain A, domain 1"/>
    <property type="match status" value="1"/>
</dbReference>